<dbReference type="PROSITE" id="PS00761">
    <property type="entry name" value="SPASE_I_3"/>
    <property type="match status" value="1"/>
</dbReference>
<organism evidence="7 8">
    <name type="scientific">Alicyclobacillus acidoterrestris (strain ATCC 49025 / DSM 3922 / CIP 106132 / NCIMB 13137 / GD3B)</name>
    <dbReference type="NCBI Taxonomy" id="1356854"/>
    <lineage>
        <taxon>Bacteria</taxon>
        <taxon>Bacillati</taxon>
        <taxon>Bacillota</taxon>
        <taxon>Bacilli</taxon>
        <taxon>Bacillales</taxon>
        <taxon>Alicyclobacillaceae</taxon>
        <taxon>Alicyclobacillus</taxon>
    </lineage>
</organism>
<dbReference type="PRINTS" id="PR00727">
    <property type="entry name" value="LEADERPTASE"/>
</dbReference>
<dbReference type="PANTHER" id="PTHR43390:SF1">
    <property type="entry name" value="CHLOROPLAST PROCESSING PEPTIDASE"/>
    <property type="match status" value="1"/>
</dbReference>
<evidence type="ECO:0000256" key="2">
    <source>
        <dbReference type="ARBA" id="ARBA00004401"/>
    </source>
</evidence>
<dbReference type="PROSITE" id="PS00760">
    <property type="entry name" value="SPASE_I_2"/>
    <property type="match status" value="1"/>
</dbReference>
<dbReference type="InterPro" id="IPR019757">
    <property type="entry name" value="Pept_S26A_signal_pept_1_Lys-AS"/>
</dbReference>
<dbReference type="Gene3D" id="2.10.109.10">
    <property type="entry name" value="Umud Fragment, subunit A"/>
    <property type="match status" value="1"/>
</dbReference>
<dbReference type="RefSeq" id="WP_021294813.1">
    <property type="nucleotide sequence ID" value="NZ_AURB01000015.1"/>
</dbReference>
<keyword evidence="5 6" id="KW-0378">Hydrolase</keyword>
<dbReference type="GO" id="GO:0004252">
    <property type="term" value="F:serine-type endopeptidase activity"/>
    <property type="evidence" value="ECO:0007669"/>
    <property type="project" value="InterPro"/>
</dbReference>
<dbReference type="EMBL" id="CP080467">
    <property type="protein sequence ID" value="UNO47178.1"/>
    <property type="molecule type" value="Genomic_DNA"/>
</dbReference>
<dbReference type="eggNOG" id="COG0681">
    <property type="taxonomic scope" value="Bacteria"/>
</dbReference>
<dbReference type="InterPro" id="IPR019533">
    <property type="entry name" value="Peptidase_S26"/>
</dbReference>
<evidence type="ECO:0000313" key="8">
    <source>
        <dbReference type="Proteomes" id="UP000829401"/>
    </source>
</evidence>
<evidence type="ECO:0000313" key="7">
    <source>
        <dbReference type="EMBL" id="UNO47178.1"/>
    </source>
</evidence>
<protein>
    <recommendedName>
        <fullName evidence="4 6">Signal peptidase I</fullName>
        <ecNumber evidence="4 6">3.4.21.89</ecNumber>
    </recommendedName>
</protein>
<sequence length="183" mass="20160">MKGWVLPIVIGVAIAFTIRTFIVSPAHVPSASMYPTIPATSYSNQAFLLENKLATEFGTIHRGEVVIFHWPDKPSELLVKRVIGLPGDTVTVTQDAVYINGKKLIESNPDIAKTNGYAVGTFHVPEGHYFMLGDNRTNSDDSRLWTNKYVARSEIVGEAQVILYPWRSIGLISQSVSATPTRS</sequence>
<proteinExistence type="inferred from homology"/>
<comment type="catalytic activity">
    <reaction evidence="1 6">
        <text>Cleavage of hydrophobic, N-terminal signal or leader sequences from secreted and periplasmic proteins.</text>
        <dbReference type="EC" id="3.4.21.89"/>
    </reaction>
</comment>
<dbReference type="GO" id="GO:0006465">
    <property type="term" value="P:signal peptide processing"/>
    <property type="evidence" value="ECO:0007669"/>
    <property type="project" value="InterPro"/>
</dbReference>
<dbReference type="InterPro" id="IPR000223">
    <property type="entry name" value="Pept_S26A_signal_pept_1"/>
</dbReference>
<dbReference type="NCBIfam" id="TIGR02227">
    <property type="entry name" value="sigpep_I_bact"/>
    <property type="match status" value="1"/>
</dbReference>
<name>T0CAC8_ALIAG</name>
<gene>
    <name evidence="7" type="primary">lepB</name>
    <name evidence="7" type="ORF">K1I37_10470</name>
</gene>
<dbReference type="PANTHER" id="PTHR43390">
    <property type="entry name" value="SIGNAL PEPTIDASE I"/>
    <property type="match status" value="1"/>
</dbReference>
<evidence type="ECO:0000256" key="6">
    <source>
        <dbReference type="RuleBase" id="RU362042"/>
    </source>
</evidence>
<dbReference type="EC" id="3.4.21.89" evidence="4 6"/>
<dbReference type="STRING" id="1356854.N007_18535"/>
<dbReference type="AlphaFoldDB" id="T0CAC8"/>
<accession>A0A9E6ZFN3</accession>
<comment type="subcellular location">
    <subcellularLocation>
        <location evidence="2">Cell membrane</location>
        <topology evidence="2">Single-pass type II membrane protein</topology>
    </subcellularLocation>
    <subcellularLocation>
        <location evidence="6">Membrane</location>
        <topology evidence="6">Single-pass type II membrane protein</topology>
    </subcellularLocation>
</comment>
<dbReference type="Pfam" id="PF10502">
    <property type="entry name" value="Peptidase_S26"/>
    <property type="match status" value="1"/>
</dbReference>
<reference evidence="8" key="1">
    <citation type="journal article" date="2022" name="G3 (Bethesda)">
        <title>Unveiling the complete genome sequence of Alicyclobacillus acidoterrestris DSM 3922T, a taint-producing strain.</title>
        <authorList>
            <person name="Leonardo I.C."/>
            <person name="Barreto Crespo M.T."/>
            <person name="Gaspar F.B."/>
        </authorList>
    </citation>
    <scope>NUCLEOTIDE SEQUENCE [LARGE SCALE GENOMIC DNA]</scope>
    <source>
        <strain evidence="8">DSM 3922</strain>
    </source>
</reference>
<evidence type="ECO:0000256" key="4">
    <source>
        <dbReference type="ARBA" id="ARBA00013208"/>
    </source>
</evidence>
<dbReference type="KEGG" id="aaco:K1I37_10470"/>
<evidence type="ECO:0000256" key="5">
    <source>
        <dbReference type="ARBA" id="ARBA00022801"/>
    </source>
</evidence>
<dbReference type="GO" id="GO:0005886">
    <property type="term" value="C:plasma membrane"/>
    <property type="evidence" value="ECO:0007669"/>
    <property type="project" value="UniProtKB-SubCell"/>
</dbReference>
<evidence type="ECO:0000256" key="1">
    <source>
        <dbReference type="ARBA" id="ARBA00000677"/>
    </source>
</evidence>
<dbReference type="GO" id="GO:0009003">
    <property type="term" value="F:signal peptidase activity"/>
    <property type="evidence" value="ECO:0007669"/>
    <property type="project" value="UniProtKB-EC"/>
</dbReference>
<dbReference type="CDD" id="cd06530">
    <property type="entry name" value="S26_SPase_I"/>
    <property type="match status" value="1"/>
</dbReference>
<keyword evidence="8" id="KW-1185">Reference proteome</keyword>
<dbReference type="SUPFAM" id="SSF51306">
    <property type="entry name" value="LexA/Signal peptidase"/>
    <property type="match status" value="1"/>
</dbReference>
<comment type="similarity">
    <text evidence="3 6">Belongs to the peptidase S26 family.</text>
</comment>
<accession>T0CAC8</accession>
<dbReference type="InterPro" id="IPR036286">
    <property type="entry name" value="LexA/Signal_pep-like_sf"/>
</dbReference>
<dbReference type="InterPro" id="IPR019758">
    <property type="entry name" value="Pept_S26A_signal_pept_1_CS"/>
</dbReference>
<dbReference type="Proteomes" id="UP000829401">
    <property type="component" value="Chromosome"/>
</dbReference>
<keyword evidence="6" id="KW-0645">Protease</keyword>
<evidence type="ECO:0000256" key="3">
    <source>
        <dbReference type="ARBA" id="ARBA00009370"/>
    </source>
</evidence>